<evidence type="ECO:0000256" key="2">
    <source>
        <dbReference type="SAM" id="MobiDB-lite"/>
    </source>
</evidence>
<dbReference type="AlphaFoldDB" id="A0A370TM42"/>
<organism evidence="3 4">
    <name type="scientific">Venustampulla echinocandica</name>
    <dbReference type="NCBI Taxonomy" id="2656787"/>
    <lineage>
        <taxon>Eukaryota</taxon>
        <taxon>Fungi</taxon>
        <taxon>Dikarya</taxon>
        <taxon>Ascomycota</taxon>
        <taxon>Pezizomycotina</taxon>
        <taxon>Leotiomycetes</taxon>
        <taxon>Helotiales</taxon>
        <taxon>Pleuroascaceae</taxon>
        <taxon>Venustampulla</taxon>
    </lineage>
</organism>
<dbReference type="PANTHER" id="PTHR32470:SF2">
    <property type="entry name" value="NADH DEHYDROGENASE [UBIQUINONE] 1 ALPHA SUBCOMPLEX ASSEMBLY FACTOR 2"/>
    <property type="match status" value="1"/>
</dbReference>
<gene>
    <name evidence="3" type="ORF">BP5553_05944</name>
</gene>
<name>A0A370TM42_9HELO</name>
<feature type="region of interest" description="Disordered" evidence="2">
    <location>
        <begin position="113"/>
        <end position="229"/>
    </location>
</feature>
<feature type="compositionally biased region" description="Basic and acidic residues" evidence="2">
    <location>
        <begin position="143"/>
        <end position="160"/>
    </location>
</feature>
<dbReference type="GeneID" id="43598793"/>
<dbReference type="RefSeq" id="XP_031869248.1">
    <property type="nucleotide sequence ID" value="XM_032014567.1"/>
</dbReference>
<dbReference type="GO" id="GO:0045271">
    <property type="term" value="C:respiratory chain complex I"/>
    <property type="evidence" value="ECO:0007669"/>
    <property type="project" value="InterPro"/>
</dbReference>
<protein>
    <submittedName>
        <fullName evidence="3">Uncharacterized protein</fullName>
    </submittedName>
</protein>
<dbReference type="GO" id="GO:0032981">
    <property type="term" value="P:mitochondrial respiratory chain complex I assembly"/>
    <property type="evidence" value="ECO:0007669"/>
    <property type="project" value="TreeGrafter"/>
</dbReference>
<dbReference type="EMBL" id="NPIC01000004">
    <property type="protein sequence ID" value="RDL36592.1"/>
    <property type="molecule type" value="Genomic_DNA"/>
</dbReference>
<proteinExistence type="inferred from homology"/>
<dbReference type="STRING" id="2656787.A0A370TM42"/>
<dbReference type="InterPro" id="IPR007763">
    <property type="entry name" value="NDUFA12"/>
</dbReference>
<accession>A0A370TM42</accession>
<dbReference type="OrthoDB" id="10255576at2759"/>
<feature type="compositionally biased region" description="Polar residues" evidence="2">
    <location>
        <begin position="180"/>
        <end position="190"/>
    </location>
</feature>
<evidence type="ECO:0000256" key="1">
    <source>
        <dbReference type="ARBA" id="ARBA00007355"/>
    </source>
</evidence>
<comment type="caution">
    <text evidence="3">The sequence shown here is derived from an EMBL/GenBank/DDBJ whole genome shotgun (WGS) entry which is preliminary data.</text>
</comment>
<feature type="compositionally biased region" description="Basic and acidic residues" evidence="2">
    <location>
        <begin position="193"/>
        <end position="203"/>
    </location>
</feature>
<dbReference type="Proteomes" id="UP000254866">
    <property type="component" value="Unassembled WGS sequence"/>
</dbReference>
<sequence>MSSKAVGPIRSSWYKWKAQRWVPWRKRFLVGLDLHGNTFWEFRESLWSPQYRMRRIVQYPPNTHASDVDVSPQWLQWLRHTRKNAPSLTEQSQDLVRQENLKILAAQADARWAAKPSVLDAPRQAERQPLPPLRTTPGGEIAESEHKLNPGEIGREKVRTDSPGARPAADLSEGSAGNVGKTQAEQNSTAKPEGVKEKAKVDPWKQAPGASTEQWQPQSWGGTTPTPRR</sequence>
<dbReference type="GO" id="GO:0005739">
    <property type="term" value="C:mitochondrion"/>
    <property type="evidence" value="ECO:0007669"/>
    <property type="project" value="TreeGrafter"/>
</dbReference>
<dbReference type="PANTHER" id="PTHR32470">
    <property type="entry name" value="ADH DEHYDROGENASE [UBIQUINONE] 1 ALPHA SUBCOMPLEX ASSEMBLY FACTOR 2"/>
    <property type="match status" value="1"/>
</dbReference>
<keyword evidence="4" id="KW-1185">Reference proteome</keyword>
<dbReference type="Pfam" id="PF05071">
    <property type="entry name" value="NDUFA12"/>
    <property type="match status" value="1"/>
</dbReference>
<evidence type="ECO:0000313" key="3">
    <source>
        <dbReference type="EMBL" id="RDL36592.1"/>
    </source>
</evidence>
<evidence type="ECO:0000313" key="4">
    <source>
        <dbReference type="Proteomes" id="UP000254866"/>
    </source>
</evidence>
<feature type="compositionally biased region" description="Polar residues" evidence="2">
    <location>
        <begin position="209"/>
        <end position="229"/>
    </location>
</feature>
<reference evidence="3 4" key="1">
    <citation type="journal article" date="2018" name="IMA Fungus">
        <title>IMA Genome-F 9: Draft genome sequence of Annulohypoxylon stygium, Aspergillus mulundensis, Berkeleyomyces basicola (syn. Thielaviopsis basicola), Ceratocystis smalleyi, two Cercospora beticola strains, Coleophoma cylindrospora, Fusarium fracticaudum, Phialophora cf. hyalina, and Morchella septimelata.</title>
        <authorList>
            <person name="Wingfield B.D."/>
            <person name="Bills G.F."/>
            <person name="Dong Y."/>
            <person name="Huang W."/>
            <person name="Nel W.J."/>
            <person name="Swalarsk-Parry B.S."/>
            <person name="Vaghefi N."/>
            <person name="Wilken P.M."/>
            <person name="An Z."/>
            <person name="de Beer Z.W."/>
            <person name="De Vos L."/>
            <person name="Chen L."/>
            <person name="Duong T.A."/>
            <person name="Gao Y."/>
            <person name="Hammerbacher A."/>
            <person name="Kikkert J.R."/>
            <person name="Li Y."/>
            <person name="Li H."/>
            <person name="Li K."/>
            <person name="Li Q."/>
            <person name="Liu X."/>
            <person name="Ma X."/>
            <person name="Naidoo K."/>
            <person name="Pethybridge S.J."/>
            <person name="Sun J."/>
            <person name="Steenkamp E.T."/>
            <person name="van der Nest M.A."/>
            <person name="van Wyk S."/>
            <person name="Wingfield M.J."/>
            <person name="Xiong C."/>
            <person name="Yue Q."/>
            <person name="Zhang X."/>
        </authorList>
    </citation>
    <scope>NUCLEOTIDE SEQUENCE [LARGE SCALE GENOMIC DNA]</scope>
    <source>
        <strain evidence="3 4">BP 5553</strain>
    </source>
</reference>
<dbReference type="InterPro" id="IPR052618">
    <property type="entry name" value="ComplexI_NDUFA12"/>
</dbReference>
<comment type="similarity">
    <text evidence="1">Belongs to the complex I NDUFA12 subunit family.</text>
</comment>